<sequence length="138" mass="15742">MVWLTPPPETPSYTEVCIARAVQEYGTHPDLIRAVMAQEAGKVGQLRYNKDGSFDMGPMQINSVHLPELSRFGITKEMLVNNECLNIVIGTYYLQRGIMQSSSFWVGVGNYHSRTPDRNVGYQVKVWNHLQQLRGERQ</sequence>
<proteinExistence type="predicted"/>
<dbReference type="Proteomes" id="UP000238655">
    <property type="component" value="Unassembled WGS sequence"/>
</dbReference>
<organism evidence="2 3">
    <name type="scientific">Burkholderia contaminans</name>
    <dbReference type="NCBI Taxonomy" id="488447"/>
    <lineage>
        <taxon>Bacteria</taxon>
        <taxon>Pseudomonadati</taxon>
        <taxon>Pseudomonadota</taxon>
        <taxon>Betaproteobacteria</taxon>
        <taxon>Burkholderiales</taxon>
        <taxon>Burkholderiaceae</taxon>
        <taxon>Burkholderia</taxon>
        <taxon>Burkholderia cepacia complex</taxon>
    </lineage>
</organism>
<evidence type="ECO:0000259" key="1">
    <source>
        <dbReference type="Pfam" id="PF01464"/>
    </source>
</evidence>
<evidence type="ECO:0000313" key="2">
    <source>
        <dbReference type="EMBL" id="POZ80199.1"/>
    </source>
</evidence>
<dbReference type="RefSeq" id="WP_059896772.1">
    <property type="nucleotide sequence ID" value="NZ_PQVP01000006.1"/>
</dbReference>
<dbReference type="InterPro" id="IPR008258">
    <property type="entry name" value="Transglycosylase_SLT_dom_1"/>
</dbReference>
<dbReference type="AlphaFoldDB" id="A0A2S5DM75"/>
<dbReference type="EMBL" id="PQVP01000006">
    <property type="protein sequence ID" value="POZ80199.1"/>
    <property type="molecule type" value="Genomic_DNA"/>
</dbReference>
<protein>
    <submittedName>
        <fullName evidence="2">Conjugal transfer protein</fullName>
    </submittedName>
</protein>
<gene>
    <name evidence="2" type="ORF">C3743_40180</name>
</gene>
<comment type="caution">
    <text evidence="2">The sequence shown here is derived from an EMBL/GenBank/DDBJ whole genome shotgun (WGS) entry which is preliminary data.</text>
</comment>
<dbReference type="InterPro" id="IPR023346">
    <property type="entry name" value="Lysozyme-like_dom_sf"/>
</dbReference>
<dbReference type="Pfam" id="PF01464">
    <property type="entry name" value="SLT"/>
    <property type="match status" value="1"/>
</dbReference>
<reference evidence="2 3" key="1">
    <citation type="submission" date="2018-01" db="EMBL/GenBank/DDBJ databases">
        <title>Successful Treatment of Persistent Burkholderia cepacia Bacteremia with Ceftazidime-Avibactam.</title>
        <authorList>
            <person name="Tamma P."/>
            <person name="Fan Y."/>
            <person name="Bergman Y."/>
            <person name="Sick-Samuels A."/>
            <person name="Hsu A."/>
            <person name="Timp W."/>
            <person name="Simner P."/>
        </authorList>
    </citation>
    <scope>NUCLEOTIDE SEQUENCE [LARGE SCALE GENOMIC DNA]</scope>
    <source>
        <strain evidence="2 3">170816</strain>
    </source>
</reference>
<name>A0A2S5DM75_9BURK</name>
<evidence type="ECO:0000313" key="3">
    <source>
        <dbReference type="Proteomes" id="UP000238655"/>
    </source>
</evidence>
<dbReference type="SUPFAM" id="SSF53955">
    <property type="entry name" value="Lysozyme-like"/>
    <property type="match status" value="1"/>
</dbReference>
<dbReference type="CDD" id="cd13400">
    <property type="entry name" value="LT_IagB-like"/>
    <property type="match status" value="1"/>
</dbReference>
<accession>A0A2S5DM75</accession>
<dbReference type="Gene3D" id="1.10.530.10">
    <property type="match status" value="1"/>
</dbReference>
<feature type="domain" description="Transglycosylase SLT" evidence="1">
    <location>
        <begin position="17"/>
        <end position="111"/>
    </location>
</feature>